<reference evidence="1 2" key="1">
    <citation type="submission" date="2023-07" db="EMBL/GenBank/DDBJ databases">
        <title>Genomic Encyclopedia of Type Strains, Phase IV (KMG-IV): sequencing the most valuable type-strain genomes for metagenomic binning, comparative biology and taxonomic classification.</title>
        <authorList>
            <person name="Goeker M."/>
        </authorList>
    </citation>
    <scope>NUCLEOTIDE SEQUENCE [LARGE SCALE GENOMIC DNA]</scope>
    <source>
        <strain evidence="1 2">DSM 19013</strain>
    </source>
</reference>
<proteinExistence type="predicted"/>
<comment type="caution">
    <text evidence="1">The sequence shown here is derived from an EMBL/GenBank/DDBJ whole genome shotgun (WGS) entry which is preliminary data.</text>
</comment>
<dbReference type="Proteomes" id="UP001231124">
    <property type="component" value="Unassembled WGS sequence"/>
</dbReference>
<organism evidence="1 2">
    <name type="scientific">Methylobacterium aerolatum</name>
    <dbReference type="NCBI Taxonomy" id="418708"/>
    <lineage>
        <taxon>Bacteria</taxon>
        <taxon>Pseudomonadati</taxon>
        <taxon>Pseudomonadota</taxon>
        <taxon>Alphaproteobacteria</taxon>
        <taxon>Hyphomicrobiales</taxon>
        <taxon>Methylobacteriaceae</taxon>
        <taxon>Methylobacterium</taxon>
    </lineage>
</organism>
<evidence type="ECO:0008006" key="3">
    <source>
        <dbReference type="Google" id="ProtNLM"/>
    </source>
</evidence>
<keyword evidence="2" id="KW-1185">Reference proteome</keyword>
<gene>
    <name evidence="1" type="ORF">QO012_003834</name>
</gene>
<accession>A0ABU0I3X3</accession>
<protein>
    <recommendedName>
        <fullName evidence="3">TPR repeat-containing protein</fullName>
    </recommendedName>
</protein>
<evidence type="ECO:0000313" key="1">
    <source>
        <dbReference type="EMBL" id="MDQ0449317.1"/>
    </source>
</evidence>
<evidence type="ECO:0000313" key="2">
    <source>
        <dbReference type="Proteomes" id="UP001231124"/>
    </source>
</evidence>
<sequence>MTGNDDTTLDAALRAIAAGAFEDAEAIAETALTAGEDGPALRLAYATALAKQLCFGRAIEASLHVLHRADCGVGERLGALRVMACCGTQVGDPDLVRPHLAAAGLERAAHPVERCWHPRILARIGATDEARDALAALHAEVPDDPLVTGILGQTMQEMGDAVGLRLEMALMGRAFFRTFHAPVHPPERIWEGEPLAGRSIVLVPHGGFGDMFDCIRYAARLKGLGARRVTAVIGAKGRHLVAGAGVDEVIDFSEAAAVIGRSDFWVPVPGLKRVAVLSGEVTGRGGYLMAPPSAVAAPLARAMRERAAGRPCVGLYWHSDRDLGEHKSVPLPALWPLFARRDVHWVILQRGFGLRRLHACGLGAEATVLGDDLSFDDTAAVMAQLDGVASICAWAFHLAGALGVRAWLLAGRVMDCRHLDRERDSVLYADCASLVRQPRIGNWPGAIARLKDELDAFVPTRRTGAPEQDMAQR</sequence>
<dbReference type="SUPFAM" id="SSF53756">
    <property type="entry name" value="UDP-Glycosyltransferase/glycogen phosphorylase"/>
    <property type="match status" value="1"/>
</dbReference>
<name>A0ABU0I3X3_9HYPH</name>
<dbReference type="EMBL" id="JAUSVP010000014">
    <property type="protein sequence ID" value="MDQ0449317.1"/>
    <property type="molecule type" value="Genomic_DNA"/>
</dbReference>
<dbReference type="RefSeq" id="WP_238206611.1">
    <property type="nucleotide sequence ID" value="NZ_BPQE01000027.1"/>
</dbReference>